<reference evidence="1 2" key="1">
    <citation type="journal article" date="2018" name="Syst. Appl. Microbiol.">
        <title>A new symbiotic nanoarchaeote (Candidatus Nanoclepta minutus) and its host (Zestosphaera tikiterensis gen. nov., sp. nov.) from a New Zealand hot spring.</title>
        <authorList>
            <person name="St John E."/>
            <person name="Liu Y."/>
            <person name="Podar M."/>
            <person name="Stott M.B."/>
            <person name="Meneghin J."/>
            <person name="Chen Z."/>
            <person name="Lagutin K."/>
            <person name="Mitchell K."/>
            <person name="Reysenbach A.L."/>
        </authorList>
    </citation>
    <scope>NUCLEOTIDE SEQUENCE [LARGE SCALE GENOMIC DNA]</scope>
    <source>
        <strain evidence="1">NZ3</strain>
    </source>
</reference>
<proteinExistence type="predicted"/>
<comment type="caution">
    <text evidence="1">The sequence shown here is derived from an EMBL/GenBank/DDBJ whole genome shotgun (WGS) entry which is preliminary data.</text>
</comment>
<gene>
    <name evidence="1" type="ORF">B7O98_00520</name>
</gene>
<evidence type="ECO:0000313" key="1">
    <source>
        <dbReference type="EMBL" id="PUA33937.1"/>
    </source>
</evidence>
<accession>A0A2R7Y960</accession>
<name>A0A2R7Y960_9CREN</name>
<dbReference type="Proteomes" id="UP000244093">
    <property type="component" value="Unassembled WGS sequence"/>
</dbReference>
<protein>
    <submittedName>
        <fullName evidence="1">Uncharacterized protein</fullName>
    </submittedName>
</protein>
<sequence length="435" mass="49261">MSEKLVDLYLLLDNDPLSLFKSSRDEAAGKRLEPLKSIEDLITLIFNTYRFKKISEELAGILEEASNIVLKKRIYEDIEEWSIRGIINWPKTIVNYIHYRPVVQAVVSYTSASPENLLLRAIVDYVISELSNICSLLERGGSAETGGTGLSPEEIAKLPGLRSAREEACQTLERLEHAVGQSFLVYIPGNLYGPETLDHIYELTNEVSNTPWRPEWVDKLLDNVVYKYLFDPSTEKEYRELTIKVLERISRREHDSMDVNLLSDKLYELYLLYLLLRVLREQGKRPAINQCGKLGKSGVGDVVVCFNQDLEAPLKVRPDILVHWESRNVVIELKFSSLPGYIGKGVYQAISYMVLLGAGIGLLIHLPKDEQEASEGSSEDEDEAVVGQLELEKPVEITACNGSCKYVLYRVEIEPLGEKEEDNIKKLRDLLVNAV</sequence>
<dbReference type="AlphaFoldDB" id="A0A2R7Y960"/>
<organism evidence="1 2">
    <name type="scientific">Zestosphaera tikiterensis</name>
    <dbReference type="NCBI Taxonomy" id="1973259"/>
    <lineage>
        <taxon>Archaea</taxon>
        <taxon>Thermoproteota</taxon>
        <taxon>Thermoprotei</taxon>
        <taxon>Desulfurococcales</taxon>
        <taxon>Desulfurococcaceae</taxon>
        <taxon>Zestosphaera</taxon>
    </lineage>
</organism>
<dbReference type="EMBL" id="NBVN01000001">
    <property type="protein sequence ID" value="PUA33937.1"/>
    <property type="molecule type" value="Genomic_DNA"/>
</dbReference>
<evidence type="ECO:0000313" key="2">
    <source>
        <dbReference type="Proteomes" id="UP000244093"/>
    </source>
</evidence>